<dbReference type="Pfam" id="PF13410">
    <property type="entry name" value="GST_C_2"/>
    <property type="match status" value="1"/>
</dbReference>
<dbReference type="InterPro" id="IPR036249">
    <property type="entry name" value="Thioredoxin-like_sf"/>
</dbReference>
<gene>
    <name evidence="3" type="ORF">ABAZ39_23045</name>
</gene>
<accession>A0A060DPW7</accession>
<evidence type="ECO:0000313" key="3">
    <source>
        <dbReference type="EMBL" id="AIB14775.1"/>
    </source>
</evidence>
<dbReference type="PROSITE" id="PS50405">
    <property type="entry name" value="GST_CTER"/>
    <property type="match status" value="1"/>
</dbReference>
<evidence type="ECO:0008006" key="5">
    <source>
        <dbReference type="Google" id="ProtNLM"/>
    </source>
</evidence>
<dbReference type="SUPFAM" id="SSF47616">
    <property type="entry name" value="GST C-terminal domain-like"/>
    <property type="match status" value="1"/>
</dbReference>
<dbReference type="InterPro" id="IPR004045">
    <property type="entry name" value="Glutathione_S-Trfase_N"/>
</dbReference>
<name>A0A060DPW7_9PROT</name>
<evidence type="ECO:0000259" key="2">
    <source>
        <dbReference type="PROSITE" id="PS50405"/>
    </source>
</evidence>
<keyword evidence="3" id="KW-0614">Plasmid</keyword>
<dbReference type="KEGG" id="abq:ABAZ39_23045"/>
<sequence>MSGADYRLYGAPGWGSVLTEAMLVQCGVPFVFEDVAGFDAQGEARQRLLTLNPLGQVPTLVLPDGTVMTESAAIALLLAERHPDAGLAPPPDSPERATFLQLLVWLVANVYPTFTYGDYPERWVTEASETLGAAMVEQRKTLWLWLESQLGDGPWVLGERFSALDIYVGAMVHWRPRRAWFAEHCPKLSGVAERVLALPNLKPVWSRNFTPAS</sequence>
<dbReference type="Proteomes" id="UP000027186">
    <property type="component" value="Plasmid AbAZ39_p1"/>
</dbReference>
<dbReference type="PANTHER" id="PTHR44051:SF8">
    <property type="entry name" value="GLUTATHIONE S-TRANSFERASE GSTA"/>
    <property type="match status" value="1"/>
</dbReference>
<dbReference type="InterPro" id="IPR036282">
    <property type="entry name" value="Glutathione-S-Trfase_C_sf"/>
</dbReference>
<dbReference type="AlphaFoldDB" id="A0A060DPW7"/>
<geneLocation type="plasmid" evidence="3 4">
    <name>AbAZ39_p1</name>
</geneLocation>
<dbReference type="EMBL" id="CP007794">
    <property type="protein sequence ID" value="AIB14775.1"/>
    <property type="molecule type" value="Genomic_DNA"/>
</dbReference>
<dbReference type="CDD" id="cd03057">
    <property type="entry name" value="GST_N_Beta"/>
    <property type="match status" value="1"/>
</dbReference>
<dbReference type="PANTHER" id="PTHR44051">
    <property type="entry name" value="GLUTATHIONE S-TRANSFERASE-RELATED"/>
    <property type="match status" value="1"/>
</dbReference>
<dbReference type="CDD" id="cd03188">
    <property type="entry name" value="GST_C_Beta"/>
    <property type="match status" value="1"/>
</dbReference>
<dbReference type="RefSeq" id="WP_040135111.1">
    <property type="nucleotide sequence ID" value="NZ_CP007794.1"/>
</dbReference>
<organism evidence="3 4">
    <name type="scientific">Azospirillum argentinense</name>
    <dbReference type="NCBI Taxonomy" id="2970906"/>
    <lineage>
        <taxon>Bacteria</taxon>
        <taxon>Pseudomonadati</taxon>
        <taxon>Pseudomonadota</taxon>
        <taxon>Alphaproteobacteria</taxon>
        <taxon>Rhodospirillales</taxon>
        <taxon>Azospirillaceae</taxon>
        <taxon>Azospirillum</taxon>
    </lineage>
</organism>
<evidence type="ECO:0000259" key="1">
    <source>
        <dbReference type="PROSITE" id="PS50404"/>
    </source>
</evidence>
<dbReference type="Gene3D" id="1.20.1050.10">
    <property type="match status" value="1"/>
</dbReference>
<dbReference type="InterPro" id="IPR010987">
    <property type="entry name" value="Glutathione-S-Trfase_C-like"/>
</dbReference>
<dbReference type="PROSITE" id="PS50404">
    <property type="entry name" value="GST_NTER"/>
    <property type="match status" value="1"/>
</dbReference>
<dbReference type="Pfam" id="PF13409">
    <property type="entry name" value="GST_N_2"/>
    <property type="match status" value="1"/>
</dbReference>
<feature type="domain" description="GST N-terminal" evidence="1">
    <location>
        <begin position="3"/>
        <end position="86"/>
    </location>
</feature>
<feature type="domain" description="GST C-terminal" evidence="2">
    <location>
        <begin position="92"/>
        <end position="212"/>
    </location>
</feature>
<dbReference type="SUPFAM" id="SSF52833">
    <property type="entry name" value="Thioredoxin-like"/>
    <property type="match status" value="1"/>
</dbReference>
<dbReference type="Gene3D" id="3.40.30.10">
    <property type="entry name" value="Glutaredoxin"/>
    <property type="match status" value="1"/>
</dbReference>
<evidence type="ECO:0000313" key="4">
    <source>
        <dbReference type="Proteomes" id="UP000027186"/>
    </source>
</evidence>
<reference evidence="3 4" key="1">
    <citation type="journal article" date="2014" name="Genome Announc.">
        <title>Complete Genome Sequence of the Model Rhizosphere Strain Azospirillum brasilense Az39, Successfully Applied in Agriculture.</title>
        <authorList>
            <person name="Rivera D."/>
            <person name="Revale S."/>
            <person name="Molina R."/>
            <person name="Gualpa J."/>
            <person name="Puente M."/>
            <person name="Maroniche G."/>
            <person name="Paris G."/>
            <person name="Baker D."/>
            <person name="Clavijo B."/>
            <person name="McLay K."/>
            <person name="Spaepen S."/>
            <person name="Perticari A."/>
            <person name="Vazquez M."/>
            <person name="Wisniewski-Dye F."/>
            <person name="Watkins C."/>
            <person name="Martinez-Abarca F."/>
            <person name="Vanderleyden J."/>
            <person name="Cassan F."/>
        </authorList>
    </citation>
    <scope>NUCLEOTIDE SEQUENCE [LARGE SCALE GENOMIC DNA]</scope>
    <source>
        <strain evidence="3 4">Az39</strain>
        <plasmid evidence="3">AbAZ39_p1</plasmid>
    </source>
</reference>
<proteinExistence type="predicted"/>
<protein>
    <recommendedName>
        <fullName evidence="5">Glutathione S-transferase family protein</fullName>
    </recommendedName>
</protein>